<feature type="transmembrane region" description="Helical" evidence="1">
    <location>
        <begin position="77"/>
        <end position="97"/>
    </location>
</feature>
<evidence type="ECO:0000259" key="3">
    <source>
        <dbReference type="Pfam" id="PF16344"/>
    </source>
</evidence>
<dbReference type="PANTHER" id="PTHR30273">
    <property type="entry name" value="PERIPLASMIC SIGNAL SENSOR AND SIGMA FACTOR ACTIVATOR FECR-RELATED"/>
    <property type="match status" value="1"/>
</dbReference>
<gene>
    <name evidence="4" type="ORF">SAMN04488505_110187</name>
</gene>
<dbReference type="Gene3D" id="3.55.50.30">
    <property type="match status" value="1"/>
</dbReference>
<dbReference type="STRING" id="573321.SAMN04488505_110187"/>
<dbReference type="GO" id="GO:0016989">
    <property type="term" value="F:sigma factor antagonist activity"/>
    <property type="evidence" value="ECO:0007669"/>
    <property type="project" value="TreeGrafter"/>
</dbReference>
<reference evidence="4 5" key="1">
    <citation type="submission" date="2016-10" db="EMBL/GenBank/DDBJ databases">
        <authorList>
            <person name="de Groot N.N."/>
        </authorList>
    </citation>
    <scope>NUCLEOTIDE SEQUENCE [LARGE SCALE GENOMIC DNA]</scope>
    <source>
        <strain evidence="4 5">DSM 21039</strain>
    </source>
</reference>
<protein>
    <submittedName>
        <fullName evidence="4">FecR family protein</fullName>
    </submittedName>
</protein>
<keyword evidence="1" id="KW-1133">Transmembrane helix</keyword>
<accession>A0A1H8GMA3</accession>
<organism evidence="4 5">
    <name type="scientific">Chitinophaga rupis</name>
    <dbReference type="NCBI Taxonomy" id="573321"/>
    <lineage>
        <taxon>Bacteria</taxon>
        <taxon>Pseudomonadati</taxon>
        <taxon>Bacteroidota</taxon>
        <taxon>Chitinophagia</taxon>
        <taxon>Chitinophagales</taxon>
        <taxon>Chitinophagaceae</taxon>
        <taxon>Chitinophaga</taxon>
    </lineage>
</organism>
<evidence type="ECO:0000259" key="2">
    <source>
        <dbReference type="Pfam" id="PF04773"/>
    </source>
</evidence>
<name>A0A1H8GMA3_9BACT</name>
<dbReference type="OrthoDB" id="629393at2"/>
<dbReference type="PIRSF" id="PIRSF018266">
    <property type="entry name" value="FecR"/>
    <property type="match status" value="1"/>
</dbReference>
<sequence>MTTEEYLLLYEKFLAGNCTEEEKELLAGYLDGFELEEHPWKGEMGNKEQVRTEIYNRLQEEIKPAKRVLWMPAARRIAAVAAILLIVLTAGLYRFFFHPSSQISIEKKIAQHPGNGIKPGNNQAVLTLADGSEIVLDSTKNGLLTSKNGVEIKQTQKGQVLYTCLQPASRGVSWNTISTPVGGQYQIVLGDGTRAWLNAASSLRFPITFEGAERAVEVNGEVYFEVAQDRSKPFRVSFNGNTIAVLGTHFNVMAYHDEAKSKVTLLEGAIRISNHTGQHLLKPGMQALVGDSNSNITTRKANLEEAVAWKNGYFIFDNENIQSIMRKVARWYNVTVTYQGDMTGKEFTGTVSRFENVSEVLGMLEATEIIHFNLQGSNIKVTP</sequence>
<feature type="domain" description="Protein FecR C-terminal" evidence="3">
    <location>
        <begin position="313"/>
        <end position="380"/>
    </location>
</feature>
<evidence type="ECO:0000313" key="4">
    <source>
        <dbReference type="EMBL" id="SEN45126.1"/>
    </source>
</evidence>
<dbReference type="Pfam" id="PF04773">
    <property type="entry name" value="FecR"/>
    <property type="match status" value="1"/>
</dbReference>
<evidence type="ECO:0000256" key="1">
    <source>
        <dbReference type="SAM" id="Phobius"/>
    </source>
</evidence>
<dbReference type="Gene3D" id="2.60.120.1440">
    <property type="match status" value="1"/>
</dbReference>
<keyword evidence="1" id="KW-0472">Membrane</keyword>
<feature type="domain" description="FecR protein" evidence="2">
    <location>
        <begin position="176"/>
        <end position="271"/>
    </location>
</feature>
<dbReference type="Proteomes" id="UP000198984">
    <property type="component" value="Unassembled WGS sequence"/>
</dbReference>
<dbReference type="AlphaFoldDB" id="A0A1H8GMA3"/>
<evidence type="ECO:0000313" key="5">
    <source>
        <dbReference type="Proteomes" id="UP000198984"/>
    </source>
</evidence>
<dbReference type="PANTHER" id="PTHR30273:SF2">
    <property type="entry name" value="PROTEIN FECR"/>
    <property type="match status" value="1"/>
</dbReference>
<dbReference type="RefSeq" id="WP_089919854.1">
    <property type="nucleotide sequence ID" value="NZ_FOBB01000010.1"/>
</dbReference>
<dbReference type="InterPro" id="IPR032508">
    <property type="entry name" value="FecR_C"/>
</dbReference>
<dbReference type="Pfam" id="PF16344">
    <property type="entry name" value="FecR_C"/>
    <property type="match status" value="1"/>
</dbReference>
<dbReference type="InterPro" id="IPR012373">
    <property type="entry name" value="Ferrdict_sens_TM"/>
</dbReference>
<dbReference type="InterPro" id="IPR006860">
    <property type="entry name" value="FecR"/>
</dbReference>
<dbReference type="EMBL" id="FOBB01000010">
    <property type="protein sequence ID" value="SEN45126.1"/>
    <property type="molecule type" value="Genomic_DNA"/>
</dbReference>
<keyword evidence="1" id="KW-0812">Transmembrane</keyword>
<keyword evidence="5" id="KW-1185">Reference proteome</keyword>
<proteinExistence type="predicted"/>